<protein>
    <recommendedName>
        <fullName evidence="3">SsrA-binding protein</fullName>
    </recommendedName>
    <alternativeName>
        <fullName evidence="3">Small protein B</fullName>
    </alternativeName>
</protein>
<name>A0A1F5PMM4_9BACT</name>
<organism evidence="4 5">
    <name type="scientific">Candidatus Doudnabacteria bacterium RIFCSPHIGHO2_01_FULL_50_11</name>
    <dbReference type="NCBI Taxonomy" id="1817828"/>
    <lineage>
        <taxon>Bacteria</taxon>
        <taxon>Candidatus Doudnaibacteriota</taxon>
    </lineage>
</organism>
<dbReference type="Proteomes" id="UP000178377">
    <property type="component" value="Unassembled WGS sequence"/>
</dbReference>
<dbReference type="InterPro" id="IPR023620">
    <property type="entry name" value="SmpB"/>
</dbReference>
<evidence type="ECO:0000256" key="2">
    <source>
        <dbReference type="ARBA" id="ARBA00022884"/>
    </source>
</evidence>
<dbReference type="HAMAP" id="MF_00023">
    <property type="entry name" value="SmpB"/>
    <property type="match status" value="1"/>
</dbReference>
<evidence type="ECO:0000256" key="1">
    <source>
        <dbReference type="ARBA" id="ARBA00022490"/>
    </source>
</evidence>
<evidence type="ECO:0000313" key="4">
    <source>
        <dbReference type="EMBL" id="OGE91151.1"/>
    </source>
</evidence>
<dbReference type="InterPro" id="IPR020081">
    <property type="entry name" value="SsrA-bd_prot_CS"/>
</dbReference>
<dbReference type="PROSITE" id="PS01317">
    <property type="entry name" value="SSRP"/>
    <property type="match status" value="1"/>
</dbReference>
<comment type="subcellular location">
    <subcellularLocation>
        <location evidence="3">Cytoplasm</location>
    </subcellularLocation>
    <text evidence="3">The tmRNA-SmpB complex associates with stalled 70S ribosomes.</text>
</comment>
<dbReference type="InterPro" id="IPR000037">
    <property type="entry name" value="SsrA-bd_prot"/>
</dbReference>
<comment type="similarity">
    <text evidence="3">Belongs to the SmpB family.</text>
</comment>
<keyword evidence="2 3" id="KW-0694">RNA-binding</keyword>
<evidence type="ECO:0000313" key="5">
    <source>
        <dbReference type="Proteomes" id="UP000178377"/>
    </source>
</evidence>
<dbReference type="NCBIfam" id="TIGR00086">
    <property type="entry name" value="smpB"/>
    <property type="match status" value="1"/>
</dbReference>
<dbReference type="NCBIfam" id="NF003843">
    <property type="entry name" value="PRK05422.1"/>
    <property type="match status" value="1"/>
</dbReference>
<dbReference type="PANTHER" id="PTHR30308:SF2">
    <property type="entry name" value="SSRA-BINDING PROTEIN"/>
    <property type="match status" value="1"/>
</dbReference>
<reference evidence="4 5" key="1">
    <citation type="journal article" date="2016" name="Nat. Commun.">
        <title>Thousands of microbial genomes shed light on interconnected biogeochemical processes in an aquifer system.</title>
        <authorList>
            <person name="Anantharaman K."/>
            <person name="Brown C.T."/>
            <person name="Hug L.A."/>
            <person name="Sharon I."/>
            <person name="Castelle C.J."/>
            <person name="Probst A.J."/>
            <person name="Thomas B.C."/>
            <person name="Singh A."/>
            <person name="Wilkins M.J."/>
            <person name="Karaoz U."/>
            <person name="Brodie E.L."/>
            <person name="Williams K.H."/>
            <person name="Hubbard S.S."/>
            <person name="Banfield J.F."/>
        </authorList>
    </citation>
    <scope>NUCLEOTIDE SEQUENCE [LARGE SCALE GENOMIC DNA]</scope>
</reference>
<proteinExistence type="inferred from homology"/>
<dbReference type="Pfam" id="PF01668">
    <property type="entry name" value="SmpB"/>
    <property type="match status" value="1"/>
</dbReference>
<dbReference type="GO" id="GO:0005829">
    <property type="term" value="C:cytosol"/>
    <property type="evidence" value="ECO:0007669"/>
    <property type="project" value="TreeGrafter"/>
</dbReference>
<comment type="caution">
    <text evidence="4">The sequence shown here is derived from an EMBL/GenBank/DDBJ whole genome shotgun (WGS) entry which is preliminary data.</text>
</comment>
<gene>
    <name evidence="3" type="primary">smpB</name>
    <name evidence="4" type="ORF">A2722_03960</name>
</gene>
<accession>A0A1F5PMM4</accession>
<sequence>MQPISRNKRAFSDYEILDKLEAGIVLTGPEVKSAKTGGASLVGSYAKVLGGELYLVGAQIQPYRYATSNESYDPQRSRKLLVHAQELRRLQSALLERGRTLVPLELHVSRGRVKILIGVGRAKKKFDKRETIKQRETTRKLQRVVKRSIKNT</sequence>
<dbReference type="PANTHER" id="PTHR30308">
    <property type="entry name" value="TMRNA-BINDING COMPONENT OF TRANS-TRANSLATION TAGGING COMPLEX"/>
    <property type="match status" value="1"/>
</dbReference>
<dbReference type="GO" id="GO:0070929">
    <property type="term" value="P:trans-translation"/>
    <property type="evidence" value="ECO:0007669"/>
    <property type="project" value="UniProtKB-UniRule"/>
</dbReference>
<dbReference type="SUPFAM" id="SSF74982">
    <property type="entry name" value="Small protein B (SmpB)"/>
    <property type="match status" value="1"/>
</dbReference>
<dbReference type="Gene3D" id="2.40.280.10">
    <property type="match status" value="1"/>
</dbReference>
<dbReference type="GO" id="GO:0070930">
    <property type="term" value="P:trans-translation-dependent protein tagging"/>
    <property type="evidence" value="ECO:0007669"/>
    <property type="project" value="TreeGrafter"/>
</dbReference>
<dbReference type="STRING" id="1817828.A2722_03960"/>
<comment type="function">
    <text evidence="3">Required for rescue of stalled ribosomes mediated by trans-translation. Binds to transfer-messenger RNA (tmRNA), required for stable association of tmRNA with ribosomes. tmRNA and SmpB together mimic tRNA shape, replacing the anticodon stem-loop with SmpB. tmRNA is encoded by the ssrA gene; the 2 termini fold to resemble tRNA(Ala) and it encodes a 'tag peptide', a short internal open reading frame. During trans-translation Ala-aminoacylated tmRNA acts like a tRNA, entering the A-site of stalled ribosomes, displacing the stalled mRNA. The ribosome then switches to translate the ORF on the tmRNA; the nascent peptide is terminated with the 'tag peptide' encoded by the tmRNA and targeted for degradation. The ribosome is freed to recommence translation, which seems to be the essential function of trans-translation.</text>
</comment>
<dbReference type="GO" id="GO:0003723">
    <property type="term" value="F:RNA binding"/>
    <property type="evidence" value="ECO:0007669"/>
    <property type="project" value="UniProtKB-UniRule"/>
</dbReference>
<dbReference type="CDD" id="cd09294">
    <property type="entry name" value="SmpB"/>
    <property type="match status" value="1"/>
</dbReference>
<dbReference type="AlphaFoldDB" id="A0A1F5PMM4"/>
<keyword evidence="1 3" id="KW-0963">Cytoplasm</keyword>
<dbReference type="EMBL" id="MFEO01000004">
    <property type="protein sequence ID" value="OGE91151.1"/>
    <property type="molecule type" value="Genomic_DNA"/>
</dbReference>
<evidence type="ECO:0000256" key="3">
    <source>
        <dbReference type="HAMAP-Rule" id="MF_00023"/>
    </source>
</evidence>